<dbReference type="GO" id="GO:0005975">
    <property type="term" value="P:carbohydrate metabolic process"/>
    <property type="evidence" value="ECO:0007669"/>
    <property type="project" value="InterPro"/>
</dbReference>
<comment type="caution">
    <text evidence="4">The sequence shown here is derived from an EMBL/GenBank/DDBJ whole genome shotgun (WGS) entry which is preliminary data.</text>
</comment>
<evidence type="ECO:0000313" key="5">
    <source>
        <dbReference type="Proteomes" id="UP000178187"/>
    </source>
</evidence>
<dbReference type="Pfam" id="PF01522">
    <property type="entry name" value="Polysacc_deac_1"/>
    <property type="match status" value="1"/>
</dbReference>
<organism evidence="4 5">
    <name type="scientific">Candidatus Danuiimicrobium aquiferis</name>
    <dbReference type="NCBI Taxonomy" id="1801832"/>
    <lineage>
        <taxon>Bacteria</taxon>
        <taxon>Pseudomonadati</taxon>
        <taxon>Candidatus Omnitrophota</taxon>
        <taxon>Candidatus Danuiimicrobium</taxon>
    </lineage>
</organism>
<protein>
    <recommendedName>
        <fullName evidence="3">NodB homology domain-containing protein</fullName>
    </recommendedName>
</protein>
<gene>
    <name evidence="4" type="ORF">A3G33_10090</name>
</gene>
<reference evidence="4 5" key="1">
    <citation type="journal article" date="2016" name="Nat. Commun.">
        <title>Thousands of microbial genomes shed light on interconnected biogeochemical processes in an aquifer system.</title>
        <authorList>
            <person name="Anantharaman K."/>
            <person name="Brown C.T."/>
            <person name="Hug L.A."/>
            <person name="Sharon I."/>
            <person name="Castelle C.J."/>
            <person name="Probst A.J."/>
            <person name="Thomas B.C."/>
            <person name="Singh A."/>
            <person name="Wilkins M.J."/>
            <person name="Karaoz U."/>
            <person name="Brodie E.L."/>
            <person name="Williams K.H."/>
            <person name="Hubbard S.S."/>
            <person name="Banfield J.F."/>
        </authorList>
    </citation>
    <scope>NUCLEOTIDE SEQUENCE [LARGE SCALE GENOMIC DNA]</scope>
</reference>
<dbReference type="PANTHER" id="PTHR34216">
    <property type="match status" value="1"/>
</dbReference>
<dbReference type="CDD" id="cd10918">
    <property type="entry name" value="CE4_NodB_like_5s_6s"/>
    <property type="match status" value="1"/>
</dbReference>
<dbReference type="AlphaFoldDB" id="A0A1G1L1Y4"/>
<feature type="domain" description="NodB homology" evidence="3">
    <location>
        <begin position="91"/>
        <end position="271"/>
    </location>
</feature>
<dbReference type="InterPro" id="IPR051398">
    <property type="entry name" value="Polysacch_Deacetylase"/>
</dbReference>
<sequence>MLTFVKRFLAFLVLLLIVLDVVFITFPLKGHIPVLMYHYVVPEKQVGPTTLDVSTKNFEQQMWFLKRFGFRPITLERLYQIKTGKAKALGKEIVITFDDGNKSYAEYAMPILEKYEIPSANFIIWDALANDLYGSMNTETAKKIAKNPLVTFGSHTVEHSSLDQVDLQKAEKEIFESRTKLKREFQTRIDYFSYPVGAYTDAVMSLVQKAGYRLSFTTSIRNLCGHPETLFNLPRIKIGRDDPLFVFWLKASGLADYTEKVKLFRKCKKPV</sequence>
<evidence type="ECO:0000256" key="1">
    <source>
        <dbReference type="ARBA" id="ARBA00004613"/>
    </source>
</evidence>
<dbReference type="InterPro" id="IPR002509">
    <property type="entry name" value="NODB_dom"/>
</dbReference>
<accession>A0A1G1L1Y4</accession>
<dbReference type="GO" id="GO:0016810">
    <property type="term" value="F:hydrolase activity, acting on carbon-nitrogen (but not peptide) bonds"/>
    <property type="evidence" value="ECO:0007669"/>
    <property type="project" value="InterPro"/>
</dbReference>
<dbReference type="InterPro" id="IPR011330">
    <property type="entry name" value="Glyco_hydro/deAcase_b/a-brl"/>
</dbReference>
<dbReference type="GO" id="GO:0005576">
    <property type="term" value="C:extracellular region"/>
    <property type="evidence" value="ECO:0007669"/>
    <property type="project" value="UniProtKB-SubCell"/>
</dbReference>
<comment type="subcellular location">
    <subcellularLocation>
        <location evidence="1">Secreted</location>
    </subcellularLocation>
</comment>
<dbReference type="Gene3D" id="3.20.20.370">
    <property type="entry name" value="Glycoside hydrolase/deacetylase"/>
    <property type="match status" value="1"/>
</dbReference>
<dbReference type="Proteomes" id="UP000178187">
    <property type="component" value="Unassembled WGS sequence"/>
</dbReference>
<evidence type="ECO:0000256" key="2">
    <source>
        <dbReference type="ARBA" id="ARBA00022729"/>
    </source>
</evidence>
<evidence type="ECO:0000313" key="4">
    <source>
        <dbReference type="EMBL" id="OGW99172.1"/>
    </source>
</evidence>
<dbReference type="PROSITE" id="PS51677">
    <property type="entry name" value="NODB"/>
    <property type="match status" value="1"/>
</dbReference>
<dbReference type="SUPFAM" id="SSF88713">
    <property type="entry name" value="Glycoside hydrolase/deacetylase"/>
    <property type="match status" value="1"/>
</dbReference>
<dbReference type="PANTHER" id="PTHR34216:SF3">
    <property type="entry name" value="POLY-BETA-1,6-N-ACETYL-D-GLUCOSAMINE N-DEACETYLASE"/>
    <property type="match status" value="1"/>
</dbReference>
<evidence type="ECO:0000259" key="3">
    <source>
        <dbReference type="PROSITE" id="PS51677"/>
    </source>
</evidence>
<proteinExistence type="predicted"/>
<name>A0A1G1L1Y4_9BACT</name>
<keyword evidence="2" id="KW-0732">Signal</keyword>
<dbReference type="EMBL" id="MHFR01000013">
    <property type="protein sequence ID" value="OGW99172.1"/>
    <property type="molecule type" value="Genomic_DNA"/>
</dbReference>